<evidence type="ECO:0000313" key="2">
    <source>
        <dbReference type="Proteomes" id="UP000032900"/>
    </source>
</evidence>
<protein>
    <recommendedName>
        <fullName evidence="3">Adhesin domain-containing protein</fullName>
    </recommendedName>
</protein>
<dbReference type="Proteomes" id="UP000032900">
    <property type="component" value="Unassembled WGS sequence"/>
</dbReference>
<keyword evidence="2" id="KW-1185">Reference proteome</keyword>
<dbReference type="OrthoDB" id="1118291at2"/>
<dbReference type="RefSeq" id="WP_062125538.1">
    <property type="nucleotide sequence ID" value="NZ_BAZW01000024.1"/>
</dbReference>
<sequence length="350" mass="39340">MNRIFNIGLLLLFLVQVGVSAQRDLSRHHQTKFDEYLASSIEKLSISNRHGMIHYTGWDKDTLAIRVSIWVEAPNSEMATEVHEQINISQQPVGDSLDYRTSFEENFFSNFAFGIDYHIFGPRHLALELRNLLGDITLEEYNGSASLTAEYGNLTITKNAVAMPKAIIQVTNGDLTIGDLQKAEITHKNGQLQIKHVGELSLISDFSTATINRVEKMNLRATTGKMNIGQAGSVNLTTKRTDIVISELRQHGFIESQRGRIQIQSVHRSLQELTLAGDLTPIELQLADDLPFNLHGQVTNGQFIYPEKKKIRTLKENNTLSFSGAYNSKNKTVPNFIIFNKNSDIQLITK</sequence>
<evidence type="ECO:0008006" key="3">
    <source>
        <dbReference type="Google" id="ProtNLM"/>
    </source>
</evidence>
<dbReference type="EMBL" id="BAZW01000024">
    <property type="protein sequence ID" value="GAO30496.1"/>
    <property type="molecule type" value="Genomic_DNA"/>
</dbReference>
<evidence type="ECO:0000313" key="1">
    <source>
        <dbReference type="EMBL" id="GAO30496.1"/>
    </source>
</evidence>
<organism evidence="1 2">
    <name type="scientific">Geofilum rubicundum JCM 15548</name>
    <dbReference type="NCBI Taxonomy" id="1236989"/>
    <lineage>
        <taxon>Bacteria</taxon>
        <taxon>Pseudomonadati</taxon>
        <taxon>Bacteroidota</taxon>
        <taxon>Bacteroidia</taxon>
        <taxon>Marinilabiliales</taxon>
        <taxon>Marinilabiliaceae</taxon>
        <taxon>Geofilum</taxon>
    </lineage>
</organism>
<gene>
    <name evidence="1" type="ORF">JCM15548_12771</name>
</gene>
<comment type="caution">
    <text evidence="1">The sequence shown here is derived from an EMBL/GenBank/DDBJ whole genome shotgun (WGS) entry which is preliminary data.</text>
</comment>
<dbReference type="STRING" id="1236989.JCM15548_12771"/>
<proteinExistence type="predicted"/>
<name>A0A0E9LZE8_9BACT</name>
<dbReference type="AlphaFoldDB" id="A0A0E9LZE8"/>
<accession>A0A0E9LZE8</accession>
<reference evidence="1 2" key="1">
    <citation type="journal article" date="2015" name="Microbes Environ.">
        <title>Distribution and evolution of nitrogen fixation genes in the phylum bacteroidetes.</title>
        <authorList>
            <person name="Inoue J."/>
            <person name="Oshima K."/>
            <person name="Suda W."/>
            <person name="Sakamoto M."/>
            <person name="Iino T."/>
            <person name="Noda S."/>
            <person name="Hongoh Y."/>
            <person name="Hattori M."/>
            <person name="Ohkuma M."/>
        </authorList>
    </citation>
    <scope>NUCLEOTIDE SEQUENCE [LARGE SCALE GENOMIC DNA]</scope>
    <source>
        <strain evidence="1">JCM 15548</strain>
    </source>
</reference>